<protein>
    <submittedName>
        <fullName evidence="2">Uncharacterized protein</fullName>
    </submittedName>
</protein>
<dbReference type="RefSeq" id="WP_250582082.1">
    <property type="nucleotide sequence ID" value="NZ_JAMLJN010000006.1"/>
</dbReference>
<keyword evidence="1" id="KW-0812">Transmembrane</keyword>
<name>A0ABT0THW3_9FLAO</name>
<evidence type="ECO:0000313" key="3">
    <source>
        <dbReference type="Proteomes" id="UP001203342"/>
    </source>
</evidence>
<comment type="caution">
    <text evidence="2">The sequence shown here is derived from an EMBL/GenBank/DDBJ whole genome shotgun (WGS) entry which is preliminary data.</text>
</comment>
<evidence type="ECO:0000256" key="1">
    <source>
        <dbReference type="SAM" id="Phobius"/>
    </source>
</evidence>
<dbReference type="Proteomes" id="UP001203342">
    <property type="component" value="Unassembled WGS sequence"/>
</dbReference>
<proteinExistence type="predicted"/>
<evidence type="ECO:0000313" key="2">
    <source>
        <dbReference type="EMBL" id="MCL9770570.1"/>
    </source>
</evidence>
<dbReference type="EMBL" id="JAMLJN010000006">
    <property type="protein sequence ID" value="MCL9770570.1"/>
    <property type="molecule type" value="Genomic_DNA"/>
</dbReference>
<organism evidence="2 3">
    <name type="scientific">Flavobacterium fragile</name>
    <dbReference type="NCBI Taxonomy" id="2949085"/>
    <lineage>
        <taxon>Bacteria</taxon>
        <taxon>Pseudomonadati</taxon>
        <taxon>Bacteroidota</taxon>
        <taxon>Flavobacteriia</taxon>
        <taxon>Flavobacteriales</taxon>
        <taxon>Flavobacteriaceae</taxon>
        <taxon>Flavobacterium</taxon>
    </lineage>
</organism>
<accession>A0ABT0THW3</accession>
<feature type="transmembrane region" description="Helical" evidence="1">
    <location>
        <begin position="47"/>
        <end position="68"/>
    </location>
</feature>
<feature type="transmembrane region" description="Helical" evidence="1">
    <location>
        <begin position="7"/>
        <end position="27"/>
    </location>
</feature>
<keyword evidence="1" id="KW-1133">Transmembrane helix</keyword>
<keyword evidence="3" id="KW-1185">Reference proteome</keyword>
<gene>
    <name evidence="2" type="ORF">NAT47_09075</name>
</gene>
<feature type="transmembrane region" description="Helical" evidence="1">
    <location>
        <begin position="80"/>
        <end position="104"/>
    </location>
</feature>
<sequence>MLKIEEVTYATQLLVYYSALAIILLFLSNKISVWFDNSNDNENQLSTGIKLTAAALFVCLVFDFEMFSYMLHDGFNMLDFFYYTITLIALVSFVFNKKLALFLLK</sequence>
<reference evidence="2 3" key="1">
    <citation type="submission" date="2022-05" db="EMBL/GenBank/DDBJ databases">
        <title>Flavobacterium sp., isolated from activated sludge.</title>
        <authorList>
            <person name="Ran Q."/>
        </authorList>
    </citation>
    <scope>NUCLEOTIDE SEQUENCE [LARGE SCALE GENOMIC DNA]</scope>
    <source>
        <strain evidence="2 3">HXWNR69</strain>
    </source>
</reference>
<keyword evidence="1" id="KW-0472">Membrane</keyword>